<keyword evidence="2" id="KW-1185">Reference proteome</keyword>
<sequence length="59" mass="6713">MELTAEKIQKARHFLDLAEKHLADGNKRMAVGSLDHVKDHVRGAIYITIAEIEHEEGEF</sequence>
<accession>A0A0K2D0G0</accession>
<name>A0A0K2D0G0_9CAUD</name>
<dbReference type="RefSeq" id="YP_009207025.1">
    <property type="nucleotide sequence ID" value="NC_028890.1"/>
</dbReference>
<reference evidence="1 2" key="1">
    <citation type="journal article" date="2015" name="Genome Announc.">
        <title>Complete Genome Sequence of Bacillus cereus Group Phage TsarBomba.</title>
        <authorList>
            <person name="Erill I."/>
            <person name="Caruso S.M."/>
        </authorList>
    </citation>
    <scope>NUCLEOTIDE SEQUENCE [LARGE SCALE GENOMIC DNA]</scope>
</reference>
<dbReference type="EMBL" id="KT224359">
    <property type="protein sequence ID" value="ALA13081.1"/>
    <property type="molecule type" value="Genomic_DNA"/>
</dbReference>
<proteinExistence type="predicted"/>
<protein>
    <submittedName>
        <fullName evidence="1">Uncharacterized protein</fullName>
    </submittedName>
</protein>
<dbReference type="Proteomes" id="UP000204602">
    <property type="component" value="Segment"/>
</dbReference>
<dbReference type="OrthoDB" id="25654at10239"/>
<dbReference type="KEGG" id="vg:26633292"/>
<evidence type="ECO:0000313" key="1">
    <source>
        <dbReference type="EMBL" id="ALA13081.1"/>
    </source>
</evidence>
<dbReference type="GeneID" id="26633292"/>
<organism evidence="1 2">
    <name type="scientific">Bacillus phage TsarBomba</name>
    <dbReference type="NCBI Taxonomy" id="1690456"/>
    <lineage>
        <taxon>Viruses</taxon>
        <taxon>Duplodnaviria</taxon>
        <taxon>Heunggongvirae</taxon>
        <taxon>Uroviricota</taxon>
        <taxon>Caudoviricetes</taxon>
        <taxon>Herelleviridae</taxon>
        <taxon>Bastillevirinae</taxon>
        <taxon>Tsarbombavirus</taxon>
        <taxon>Tsarbombavirus tsarbomba</taxon>
    </lineage>
</organism>
<gene>
    <name evidence="1" type="ORF">TSARBOMBA_210</name>
</gene>
<evidence type="ECO:0000313" key="2">
    <source>
        <dbReference type="Proteomes" id="UP000204602"/>
    </source>
</evidence>